<proteinExistence type="inferred from homology"/>
<evidence type="ECO:0000313" key="10">
    <source>
        <dbReference type="EMBL" id="GAA0362860.1"/>
    </source>
</evidence>
<dbReference type="SUPFAM" id="SSF56634">
    <property type="entry name" value="Heme-dependent catalase-like"/>
    <property type="match status" value="1"/>
</dbReference>
<dbReference type="InterPro" id="IPR010582">
    <property type="entry name" value="Catalase_immune_responsive"/>
</dbReference>
<evidence type="ECO:0000259" key="9">
    <source>
        <dbReference type="SMART" id="SM01060"/>
    </source>
</evidence>
<feature type="region of interest" description="Disordered" evidence="8">
    <location>
        <begin position="509"/>
        <end position="570"/>
    </location>
</feature>
<evidence type="ECO:0000256" key="1">
    <source>
        <dbReference type="ARBA" id="ARBA00005329"/>
    </source>
</evidence>
<dbReference type="SMART" id="SM01060">
    <property type="entry name" value="Catalase"/>
    <property type="match status" value="1"/>
</dbReference>
<dbReference type="Pfam" id="PF00199">
    <property type="entry name" value="Catalase"/>
    <property type="match status" value="1"/>
</dbReference>
<dbReference type="PROSITE" id="PS00438">
    <property type="entry name" value="CATALASE_2"/>
    <property type="match status" value="1"/>
</dbReference>
<dbReference type="Gene3D" id="2.40.180.10">
    <property type="entry name" value="Catalase core domain"/>
    <property type="match status" value="1"/>
</dbReference>
<keyword evidence="4" id="KW-0479">Metal-binding</keyword>
<keyword evidence="7" id="KW-0376">Hydrogen peroxide</keyword>
<evidence type="ECO:0000256" key="3">
    <source>
        <dbReference type="ARBA" id="ARBA00022617"/>
    </source>
</evidence>
<feature type="compositionally biased region" description="Basic and acidic residues" evidence="8">
    <location>
        <begin position="14"/>
        <end position="24"/>
    </location>
</feature>
<evidence type="ECO:0000256" key="2">
    <source>
        <dbReference type="ARBA" id="ARBA00022559"/>
    </source>
</evidence>
<keyword evidence="2" id="KW-0575">Peroxidase</keyword>
<keyword evidence="5" id="KW-0560">Oxidoreductase</keyword>
<feature type="domain" description="Catalase core" evidence="9">
    <location>
        <begin position="29"/>
        <end position="415"/>
    </location>
</feature>
<dbReference type="Pfam" id="PF06628">
    <property type="entry name" value="Catalase-rel"/>
    <property type="match status" value="1"/>
</dbReference>
<feature type="compositionally biased region" description="Basic and acidic residues" evidence="8">
    <location>
        <begin position="517"/>
        <end position="528"/>
    </location>
</feature>
<gene>
    <name evidence="10" type="ORF">GCM10008932_14190</name>
</gene>
<evidence type="ECO:0000313" key="11">
    <source>
        <dbReference type="Proteomes" id="UP001501166"/>
    </source>
</evidence>
<accession>A0ABN0XGA8</accession>
<evidence type="ECO:0000256" key="4">
    <source>
        <dbReference type="ARBA" id="ARBA00022723"/>
    </source>
</evidence>
<keyword evidence="3" id="KW-0349">Heme</keyword>
<dbReference type="InterPro" id="IPR018028">
    <property type="entry name" value="Catalase"/>
</dbReference>
<protein>
    <submittedName>
        <fullName evidence="10">Catalase</fullName>
    </submittedName>
</protein>
<dbReference type="PRINTS" id="PR00067">
    <property type="entry name" value="CATALASE"/>
</dbReference>
<dbReference type="EMBL" id="BAAACW010000090">
    <property type="protein sequence ID" value="GAA0362860.1"/>
    <property type="molecule type" value="Genomic_DNA"/>
</dbReference>
<dbReference type="PANTHER" id="PTHR11465:SF61">
    <property type="entry name" value="CATALASE"/>
    <property type="match status" value="1"/>
</dbReference>
<dbReference type="RefSeq" id="WP_425541686.1">
    <property type="nucleotide sequence ID" value="NZ_BAAACW010000090.1"/>
</dbReference>
<keyword evidence="11" id="KW-1185">Reference proteome</keyword>
<dbReference type="InterPro" id="IPR024711">
    <property type="entry name" value="Catalase_clade1/3"/>
</dbReference>
<keyword evidence="6" id="KW-0408">Iron</keyword>
<name>A0ABN0XGA8_9LACT</name>
<dbReference type="PANTHER" id="PTHR11465">
    <property type="entry name" value="CATALASE"/>
    <property type="match status" value="1"/>
</dbReference>
<evidence type="ECO:0000256" key="8">
    <source>
        <dbReference type="SAM" id="MobiDB-lite"/>
    </source>
</evidence>
<feature type="region of interest" description="Disordered" evidence="8">
    <location>
        <begin position="1"/>
        <end position="24"/>
    </location>
</feature>
<dbReference type="CDD" id="cd08156">
    <property type="entry name" value="catalase_clade_3"/>
    <property type="match status" value="1"/>
</dbReference>
<organism evidence="10 11">
    <name type="scientific">Alkalibacterium iburiense</name>
    <dbReference type="NCBI Taxonomy" id="290589"/>
    <lineage>
        <taxon>Bacteria</taxon>
        <taxon>Bacillati</taxon>
        <taxon>Bacillota</taxon>
        <taxon>Bacilli</taxon>
        <taxon>Lactobacillales</taxon>
        <taxon>Carnobacteriaceae</taxon>
        <taxon>Alkalibacterium</taxon>
    </lineage>
</organism>
<evidence type="ECO:0000256" key="5">
    <source>
        <dbReference type="ARBA" id="ARBA00023002"/>
    </source>
</evidence>
<dbReference type="PROSITE" id="PS51402">
    <property type="entry name" value="CATALASE_3"/>
    <property type="match status" value="1"/>
</dbReference>
<dbReference type="InterPro" id="IPR020835">
    <property type="entry name" value="Catalase_sf"/>
</dbReference>
<reference evidence="10 11" key="1">
    <citation type="journal article" date="2019" name="Int. J. Syst. Evol. Microbiol.">
        <title>The Global Catalogue of Microorganisms (GCM) 10K type strain sequencing project: providing services to taxonomists for standard genome sequencing and annotation.</title>
        <authorList>
            <consortium name="The Broad Institute Genomics Platform"/>
            <consortium name="The Broad Institute Genome Sequencing Center for Infectious Disease"/>
            <person name="Wu L."/>
            <person name="Ma J."/>
        </authorList>
    </citation>
    <scope>NUCLEOTIDE SEQUENCE [LARGE SCALE GENOMIC DNA]</scope>
    <source>
        <strain evidence="10 11">JCM 12662</strain>
    </source>
</reference>
<comment type="similarity">
    <text evidence="1">Belongs to the catalase family.</text>
</comment>
<comment type="caution">
    <text evidence="10">The sequence shown here is derived from an EMBL/GenBank/DDBJ whole genome shotgun (WGS) entry which is preliminary data.</text>
</comment>
<evidence type="ECO:0000256" key="7">
    <source>
        <dbReference type="ARBA" id="ARBA00023324"/>
    </source>
</evidence>
<dbReference type="Proteomes" id="UP001501166">
    <property type="component" value="Unassembled WGS sequence"/>
</dbReference>
<sequence>MKNPMEKNGLTSLEESRNQRVGDKTREMHANNGAPVVDDEANITAGQRGPTLLQDHWLLEKNAHFNREVIPERRMHAKGSGAFGTFTVTNDITKYTQAKIFSEVGKQTEMFARFSTVAGERGAADAERDIRGFALKFYTEEGNWDLAGNNTPVFFHRDPKHFIDLNRAVKRDPRTNMRSANTNWDFWTSLPEALHQVTVVMSDRGVPSSYRFMHGSSSHAYSLINAEGERVWVKFYHRSQQGIQNLTDQEAEMVIAQDRESHQRDLYNAIEQGEYPKWKMYIQVMTEEEAKNLDYNPFDLTKAWYKEDFPLIEVGEFELNRNPDNYHADVEQAAFTPANLVPGIGLSPDRMLQARVFAYGDAARYRLGVNHYQIPVNYPRGVQNFHTNHRDGAMRVDGNGGSENSVATNSYGNWTDRRDLKESMLEGGDIGYHDFREDDSDYYTQPGKLFRRMTKEQQLVLFENTARNMGDSTLQIKHRHINNCYQADPEYGKGVADALGIDINSVDLTPTPRNSRKANEEANARGFEDLNVVTEPAHPETSRDLGPEGRDTNYPDPKSVIDPMEDPYFL</sequence>
<dbReference type="InterPro" id="IPR040333">
    <property type="entry name" value="Catalase_3"/>
</dbReference>
<feature type="compositionally biased region" description="Basic and acidic residues" evidence="8">
    <location>
        <begin position="537"/>
        <end position="553"/>
    </location>
</feature>
<evidence type="ECO:0000256" key="6">
    <source>
        <dbReference type="ARBA" id="ARBA00023004"/>
    </source>
</evidence>
<dbReference type="InterPro" id="IPR011614">
    <property type="entry name" value="Catalase_core"/>
</dbReference>
<dbReference type="InterPro" id="IPR024708">
    <property type="entry name" value="Catalase_AS"/>
</dbReference>
<dbReference type="PIRSF" id="PIRSF038928">
    <property type="entry name" value="Catalase_clade1-3"/>
    <property type="match status" value="1"/>
</dbReference>